<gene>
    <name evidence="2" type="ORF">IAB02_02715</name>
</gene>
<evidence type="ECO:0000313" key="3">
    <source>
        <dbReference type="Proteomes" id="UP000824072"/>
    </source>
</evidence>
<dbReference type="InterPro" id="IPR029044">
    <property type="entry name" value="Nucleotide-diphossugar_trans"/>
</dbReference>
<comment type="caution">
    <text evidence="2">The sequence shown here is derived from an EMBL/GenBank/DDBJ whole genome shotgun (WGS) entry which is preliminary data.</text>
</comment>
<organism evidence="2 3">
    <name type="scientific">Candidatus Pullichristensenella excrementigallinarum</name>
    <dbReference type="NCBI Taxonomy" id="2840907"/>
    <lineage>
        <taxon>Bacteria</taxon>
        <taxon>Bacillati</taxon>
        <taxon>Bacillota</taxon>
        <taxon>Clostridia</taxon>
        <taxon>Candidatus Pullichristensenella</taxon>
    </lineage>
</organism>
<reference evidence="2" key="2">
    <citation type="journal article" date="2021" name="PeerJ">
        <title>Extensive microbial diversity within the chicken gut microbiome revealed by metagenomics and culture.</title>
        <authorList>
            <person name="Gilroy R."/>
            <person name="Ravi A."/>
            <person name="Getino M."/>
            <person name="Pursley I."/>
            <person name="Horton D.L."/>
            <person name="Alikhan N.F."/>
            <person name="Baker D."/>
            <person name="Gharbi K."/>
            <person name="Hall N."/>
            <person name="Watson M."/>
            <person name="Adriaenssens E.M."/>
            <person name="Foster-Nyarko E."/>
            <person name="Jarju S."/>
            <person name="Secka A."/>
            <person name="Antonio M."/>
            <person name="Oren A."/>
            <person name="Chaudhuri R.R."/>
            <person name="La Ragione R."/>
            <person name="Hildebrand F."/>
            <person name="Pallen M.J."/>
        </authorList>
    </citation>
    <scope>NUCLEOTIDE SEQUENCE</scope>
    <source>
        <strain evidence="2">ChiHcec3-11533</strain>
    </source>
</reference>
<dbReference type="SUPFAM" id="SSF53448">
    <property type="entry name" value="Nucleotide-diphospho-sugar transferases"/>
    <property type="match status" value="1"/>
</dbReference>
<dbReference type="EMBL" id="DVMU01000061">
    <property type="protein sequence ID" value="HIU33457.1"/>
    <property type="molecule type" value="Genomic_DNA"/>
</dbReference>
<reference evidence="2" key="1">
    <citation type="submission" date="2020-10" db="EMBL/GenBank/DDBJ databases">
        <authorList>
            <person name="Gilroy R."/>
        </authorList>
    </citation>
    <scope>NUCLEOTIDE SEQUENCE</scope>
    <source>
        <strain evidence="2">ChiHcec3-11533</strain>
    </source>
</reference>
<evidence type="ECO:0000259" key="1">
    <source>
        <dbReference type="Pfam" id="PF00483"/>
    </source>
</evidence>
<sequence>MQKPTLIIMAAGLGSRYGGLKQISPVDAEGHIIMDFSVFDARRAGFEDVVFVIKPELEENFRAAIGDRVSRFINAHYAYQTLDRLPEGFSVPEGRVKPWGTAHAAMCAAEYVDGPFAVINADDFYGAGAFRAVYDFLCTAGEENEHAMVAYRIENTLTENGSVARGICREDSNGCLAEIVERAHVEPREGGAAFTEDGEHFTFVPAGTPVSMQVWGFRKSMMGELEAQFQDFLREELPKDPLKKEYFLPSVPNRVIAEGRGSVKILRTADRWFGVTYKEDMPKVRASIEEMKERGEYPRHLWKEEEK</sequence>
<dbReference type="Proteomes" id="UP000824072">
    <property type="component" value="Unassembled WGS sequence"/>
</dbReference>
<name>A0A9D1IC55_9FIRM</name>
<protein>
    <submittedName>
        <fullName evidence="2">Nucleotidyltransferase</fullName>
    </submittedName>
</protein>
<dbReference type="Pfam" id="PF00483">
    <property type="entry name" value="NTP_transferase"/>
    <property type="match status" value="1"/>
</dbReference>
<feature type="domain" description="Nucleotidyl transferase" evidence="1">
    <location>
        <begin position="7"/>
        <end position="181"/>
    </location>
</feature>
<dbReference type="InterPro" id="IPR005835">
    <property type="entry name" value="NTP_transferase_dom"/>
</dbReference>
<evidence type="ECO:0000313" key="2">
    <source>
        <dbReference type="EMBL" id="HIU33457.1"/>
    </source>
</evidence>
<accession>A0A9D1IC55</accession>
<dbReference type="Gene3D" id="3.90.550.10">
    <property type="entry name" value="Spore Coat Polysaccharide Biosynthesis Protein SpsA, Chain A"/>
    <property type="match status" value="1"/>
</dbReference>
<dbReference type="AlphaFoldDB" id="A0A9D1IC55"/>
<proteinExistence type="predicted"/>